<comment type="caution">
    <text evidence="1">The sequence shown here is derived from an EMBL/GenBank/DDBJ whole genome shotgun (WGS) entry which is preliminary data.</text>
</comment>
<dbReference type="Proteomes" id="UP000784294">
    <property type="component" value="Unassembled WGS sequence"/>
</dbReference>
<dbReference type="AlphaFoldDB" id="A0A3S5B887"/>
<keyword evidence="2" id="KW-1185">Reference proteome</keyword>
<accession>A0A3S5B887</accession>
<proteinExistence type="predicted"/>
<reference evidence="1" key="1">
    <citation type="submission" date="2018-11" db="EMBL/GenBank/DDBJ databases">
        <authorList>
            <consortium name="Pathogen Informatics"/>
        </authorList>
    </citation>
    <scope>NUCLEOTIDE SEQUENCE</scope>
</reference>
<sequence length="106" mass="12670">MPDPRLWSPQEPLILTPERNYTAHEYKEFFDDINFVDAILSRIPSHTYRAPYEFVYYSQCKSIHFLLSDISVPSKLNVYMWRIDMHLPFINDYYAMESSALDLEVL</sequence>
<organism evidence="1 2">
    <name type="scientific">Protopolystoma xenopodis</name>
    <dbReference type="NCBI Taxonomy" id="117903"/>
    <lineage>
        <taxon>Eukaryota</taxon>
        <taxon>Metazoa</taxon>
        <taxon>Spiralia</taxon>
        <taxon>Lophotrochozoa</taxon>
        <taxon>Platyhelminthes</taxon>
        <taxon>Monogenea</taxon>
        <taxon>Polyopisthocotylea</taxon>
        <taxon>Polystomatidea</taxon>
        <taxon>Polystomatidae</taxon>
        <taxon>Protopolystoma</taxon>
    </lineage>
</organism>
<gene>
    <name evidence="1" type="ORF">PXEA_LOCUS36369</name>
</gene>
<evidence type="ECO:0000313" key="2">
    <source>
        <dbReference type="Proteomes" id="UP000784294"/>
    </source>
</evidence>
<dbReference type="OrthoDB" id="6275915at2759"/>
<evidence type="ECO:0000313" key="1">
    <source>
        <dbReference type="EMBL" id="VEL42929.1"/>
    </source>
</evidence>
<protein>
    <submittedName>
        <fullName evidence="1">Uncharacterized protein</fullName>
    </submittedName>
</protein>
<dbReference type="EMBL" id="CAAALY010277664">
    <property type="protein sequence ID" value="VEL42929.1"/>
    <property type="molecule type" value="Genomic_DNA"/>
</dbReference>
<name>A0A3S5B887_9PLAT</name>